<keyword evidence="6 7" id="KW-0349">Heme</keyword>
<dbReference type="GO" id="GO:0005506">
    <property type="term" value="F:iron ion binding"/>
    <property type="evidence" value="ECO:0007669"/>
    <property type="project" value="InterPro"/>
</dbReference>
<dbReference type="GO" id="GO:0006629">
    <property type="term" value="P:lipid metabolic process"/>
    <property type="evidence" value="ECO:0007669"/>
    <property type="project" value="UniProtKB-ARBA"/>
</dbReference>
<evidence type="ECO:0000256" key="1">
    <source>
        <dbReference type="ARBA" id="ARBA00001971"/>
    </source>
</evidence>
<dbReference type="PANTHER" id="PTHR24296">
    <property type="entry name" value="CYTOCHROME P450"/>
    <property type="match status" value="1"/>
</dbReference>
<evidence type="ECO:0000256" key="7">
    <source>
        <dbReference type="RuleBase" id="RU000461"/>
    </source>
</evidence>
<comment type="caution">
    <text evidence="9">The sequence shown here is derived from an EMBL/GenBank/DDBJ whole genome shotgun (WGS) entry which is preliminary data.</text>
</comment>
<evidence type="ECO:0000256" key="4">
    <source>
        <dbReference type="ARBA" id="ARBA00023002"/>
    </source>
</evidence>
<dbReference type="GO" id="GO:0020037">
    <property type="term" value="F:heme binding"/>
    <property type="evidence" value="ECO:0007669"/>
    <property type="project" value="InterPro"/>
</dbReference>
<dbReference type="PRINTS" id="PR00465">
    <property type="entry name" value="EP450IV"/>
</dbReference>
<dbReference type="OrthoDB" id="1470350at2759"/>
<evidence type="ECO:0000256" key="2">
    <source>
        <dbReference type="ARBA" id="ARBA00010617"/>
    </source>
</evidence>
<evidence type="ECO:0000256" key="3">
    <source>
        <dbReference type="ARBA" id="ARBA00022723"/>
    </source>
</evidence>
<evidence type="ECO:0008006" key="11">
    <source>
        <dbReference type="Google" id="ProtNLM"/>
    </source>
</evidence>
<dbReference type="InterPro" id="IPR036396">
    <property type="entry name" value="Cyt_P450_sf"/>
</dbReference>
<evidence type="ECO:0000313" key="9">
    <source>
        <dbReference type="EMBL" id="KAG0260692.1"/>
    </source>
</evidence>
<dbReference type="PRINTS" id="PR00385">
    <property type="entry name" value="P450"/>
</dbReference>
<dbReference type="Pfam" id="PF00067">
    <property type="entry name" value="p450"/>
    <property type="match status" value="1"/>
</dbReference>
<keyword evidence="10" id="KW-1185">Reference proteome</keyword>
<gene>
    <name evidence="9" type="ORF">BG011_001699</name>
</gene>
<evidence type="ECO:0000256" key="6">
    <source>
        <dbReference type="PIRSR" id="PIRSR602403-1"/>
    </source>
</evidence>
<dbReference type="EMBL" id="JAAAJA010000147">
    <property type="protein sequence ID" value="KAG0260692.1"/>
    <property type="molecule type" value="Genomic_DNA"/>
</dbReference>
<dbReference type="InterPro" id="IPR001128">
    <property type="entry name" value="Cyt_P450"/>
</dbReference>
<dbReference type="Gene3D" id="1.10.630.10">
    <property type="entry name" value="Cytochrome P450"/>
    <property type="match status" value="1"/>
</dbReference>
<reference evidence="9" key="1">
    <citation type="journal article" date="2020" name="Fungal Divers.">
        <title>Resolving the Mortierellaceae phylogeny through synthesis of multi-gene phylogenetics and phylogenomics.</title>
        <authorList>
            <person name="Vandepol N."/>
            <person name="Liber J."/>
            <person name="Desiro A."/>
            <person name="Na H."/>
            <person name="Kennedy M."/>
            <person name="Barry K."/>
            <person name="Grigoriev I.V."/>
            <person name="Miller A.N."/>
            <person name="O'Donnell K."/>
            <person name="Stajich J.E."/>
            <person name="Bonito G."/>
        </authorList>
    </citation>
    <scope>NUCLEOTIDE SEQUENCE</scope>
    <source>
        <strain evidence="9">KOD948</strain>
    </source>
</reference>
<proteinExistence type="inferred from homology"/>
<comment type="similarity">
    <text evidence="2 7">Belongs to the cytochrome P450 family.</text>
</comment>
<keyword evidence="8" id="KW-0812">Transmembrane</keyword>
<keyword evidence="7" id="KW-0503">Monooxygenase</keyword>
<keyword evidence="4 7" id="KW-0560">Oxidoreductase</keyword>
<keyword evidence="5 6" id="KW-0408">Iron</keyword>
<feature type="transmembrane region" description="Helical" evidence="8">
    <location>
        <begin position="28"/>
        <end position="46"/>
    </location>
</feature>
<dbReference type="SUPFAM" id="SSF48264">
    <property type="entry name" value="Cytochrome P450"/>
    <property type="match status" value="1"/>
</dbReference>
<dbReference type="Proteomes" id="UP000726737">
    <property type="component" value="Unassembled WGS sequence"/>
</dbReference>
<dbReference type="InterPro" id="IPR017972">
    <property type="entry name" value="Cyt_P450_CS"/>
</dbReference>
<organism evidence="9 10">
    <name type="scientific">Mortierella polycephala</name>
    <dbReference type="NCBI Taxonomy" id="41804"/>
    <lineage>
        <taxon>Eukaryota</taxon>
        <taxon>Fungi</taxon>
        <taxon>Fungi incertae sedis</taxon>
        <taxon>Mucoromycota</taxon>
        <taxon>Mortierellomycotina</taxon>
        <taxon>Mortierellomycetes</taxon>
        <taxon>Mortierellales</taxon>
        <taxon>Mortierellaceae</taxon>
        <taxon>Mortierella</taxon>
    </lineage>
</organism>
<dbReference type="GO" id="GO:0016705">
    <property type="term" value="F:oxidoreductase activity, acting on paired donors, with incorporation or reduction of molecular oxygen"/>
    <property type="evidence" value="ECO:0007669"/>
    <property type="project" value="InterPro"/>
</dbReference>
<keyword evidence="3 6" id="KW-0479">Metal-binding</keyword>
<comment type="cofactor">
    <cofactor evidence="1 6">
        <name>heme</name>
        <dbReference type="ChEBI" id="CHEBI:30413"/>
    </cofactor>
</comment>
<dbReference type="AlphaFoldDB" id="A0A9P6Q982"/>
<evidence type="ECO:0000256" key="5">
    <source>
        <dbReference type="ARBA" id="ARBA00023004"/>
    </source>
</evidence>
<dbReference type="InterPro" id="IPR002403">
    <property type="entry name" value="Cyt_P450_E_grp-IV"/>
</dbReference>
<name>A0A9P6Q982_9FUNG</name>
<evidence type="ECO:0000313" key="10">
    <source>
        <dbReference type="Proteomes" id="UP000726737"/>
    </source>
</evidence>
<dbReference type="GO" id="GO:0004497">
    <property type="term" value="F:monooxygenase activity"/>
    <property type="evidence" value="ECO:0007669"/>
    <property type="project" value="UniProtKB-KW"/>
</dbReference>
<protein>
    <recommendedName>
        <fullName evidence="11">Cytochrome P450</fullName>
    </recommendedName>
</protein>
<sequence>MATNIIKLEGLRRFIDRQLSKSRKWSPLEYLVLATMGVLVGAILKYPNRAFMTRARPDIKDKTVSGFPLVGNMPQLLVNQKDTLGSLNTGFQHFGNFFSMTVPLFGRLIFVNTPEHFEYILKTNFNNYIKGKIFSDQLKDILGKGIFVSDQDAWRFHRKTAANIFTTKLYRQLVAGTFMDTGLDLCSVLEKNHIAQRSSDLQELFLKLTLDAFGKLTFGLEFNAVTCEGPNEFGDAFDYLTANVDTRVANPFWFITDKIIPGKSRKLNHAIGILDKYAYMAVEKRRNEDAKEKEKRPKDLLDHFINHVADDGTKLTDLELRDVFVNFMIAGRDTTAQTLTWQFYSLMANPRVMNNLVREIDIVLQGSQAYTYETMIQELPYLKAVFHETLRLYPPVPKNVKMVVEDDVLPGGIRVYKGDVIGLSSWCLGRNKGVWGEDAEQFVPERWLIASDGDGTGQVPIKANASPFGKFKAESPYKFTSFNAGPRLCLGQTFATLEGMVTTCLLLQKYKFKLAPEQQPVVVKGSVTLPMENPLLVNITNRVVV</sequence>
<evidence type="ECO:0000256" key="8">
    <source>
        <dbReference type="SAM" id="Phobius"/>
    </source>
</evidence>
<dbReference type="PROSITE" id="PS00086">
    <property type="entry name" value="CYTOCHROME_P450"/>
    <property type="match status" value="1"/>
</dbReference>
<accession>A0A9P6Q982</accession>
<keyword evidence="8" id="KW-1133">Transmembrane helix</keyword>
<feature type="binding site" description="axial binding residue" evidence="6">
    <location>
        <position position="489"/>
    </location>
    <ligand>
        <name>heme</name>
        <dbReference type="ChEBI" id="CHEBI:30413"/>
    </ligand>
    <ligandPart>
        <name>Fe</name>
        <dbReference type="ChEBI" id="CHEBI:18248"/>
    </ligandPart>
</feature>
<keyword evidence="8" id="KW-0472">Membrane</keyword>